<organism evidence="8 9">
    <name type="scientific">Pseudolabrys taiwanensis</name>
    <dbReference type="NCBI Taxonomy" id="331696"/>
    <lineage>
        <taxon>Bacteria</taxon>
        <taxon>Pseudomonadati</taxon>
        <taxon>Pseudomonadota</taxon>
        <taxon>Alphaproteobacteria</taxon>
        <taxon>Hyphomicrobiales</taxon>
        <taxon>Xanthobacteraceae</taxon>
        <taxon>Pseudolabrys</taxon>
    </lineage>
</organism>
<dbReference type="SUPFAM" id="SSF69917">
    <property type="entry name" value="OMPT-like"/>
    <property type="match status" value="1"/>
</dbReference>
<evidence type="ECO:0000256" key="6">
    <source>
        <dbReference type="SAM" id="SignalP"/>
    </source>
</evidence>
<feature type="domain" description="Outer membrane protein beta-barrel" evidence="7">
    <location>
        <begin position="15"/>
        <end position="259"/>
    </location>
</feature>
<dbReference type="InterPro" id="IPR020080">
    <property type="entry name" value="OM_adhesin/peptidase_omptin"/>
</dbReference>
<evidence type="ECO:0000313" key="9">
    <source>
        <dbReference type="Proteomes" id="UP000254889"/>
    </source>
</evidence>
<evidence type="ECO:0000256" key="4">
    <source>
        <dbReference type="ARBA" id="ARBA00023237"/>
    </source>
</evidence>
<protein>
    <recommendedName>
        <fullName evidence="7">Outer membrane protein beta-barrel domain-containing protein</fullName>
    </recommendedName>
</protein>
<reference evidence="8 9" key="1">
    <citation type="submission" date="2018-07" db="EMBL/GenBank/DDBJ databases">
        <authorList>
            <person name="Quirk P.G."/>
            <person name="Krulwich T.A."/>
        </authorList>
    </citation>
    <scope>NUCLEOTIDE SEQUENCE [LARGE SCALE GENOMIC DNA]</scope>
    <source>
        <strain evidence="8 9">CC-BB4</strain>
    </source>
</reference>
<dbReference type="PANTHER" id="PTHR34001:SF3">
    <property type="entry name" value="BLL7405 PROTEIN"/>
    <property type="match status" value="1"/>
</dbReference>
<keyword evidence="9" id="KW-1185">Reference proteome</keyword>
<dbReference type="Gene3D" id="2.40.128.90">
    <property type="entry name" value="OMPT-like"/>
    <property type="match status" value="1"/>
</dbReference>
<dbReference type="GO" id="GO:0009279">
    <property type="term" value="C:cell outer membrane"/>
    <property type="evidence" value="ECO:0007669"/>
    <property type="project" value="UniProtKB-SubCell"/>
</dbReference>
<dbReference type="Gene3D" id="2.40.160.20">
    <property type="match status" value="1"/>
</dbReference>
<comment type="subcellular location">
    <subcellularLocation>
        <location evidence="1">Cell outer membrane</location>
    </subcellularLocation>
</comment>
<feature type="chain" id="PRO_5016608424" description="Outer membrane protein beta-barrel domain-containing protein" evidence="6">
    <location>
        <begin position="26"/>
        <end position="562"/>
    </location>
</feature>
<dbReference type="EMBL" id="CP031417">
    <property type="protein sequence ID" value="AXK81174.1"/>
    <property type="molecule type" value="Genomic_DNA"/>
</dbReference>
<dbReference type="Pfam" id="PF13505">
    <property type="entry name" value="OMP_b-brl"/>
    <property type="match status" value="1"/>
</dbReference>
<evidence type="ECO:0000256" key="3">
    <source>
        <dbReference type="ARBA" id="ARBA00023136"/>
    </source>
</evidence>
<dbReference type="OrthoDB" id="7591823at2"/>
<evidence type="ECO:0000259" key="7">
    <source>
        <dbReference type="Pfam" id="PF13505"/>
    </source>
</evidence>
<dbReference type="SUPFAM" id="SSF56925">
    <property type="entry name" value="OMPA-like"/>
    <property type="match status" value="1"/>
</dbReference>
<evidence type="ECO:0000256" key="2">
    <source>
        <dbReference type="ARBA" id="ARBA00022729"/>
    </source>
</evidence>
<name>A0A345ZW77_9HYPH</name>
<dbReference type="PANTHER" id="PTHR34001">
    <property type="entry name" value="BLL7405 PROTEIN"/>
    <property type="match status" value="1"/>
</dbReference>
<dbReference type="PROSITE" id="PS51257">
    <property type="entry name" value="PROKAR_LIPOPROTEIN"/>
    <property type="match status" value="1"/>
</dbReference>
<feature type="signal peptide" evidence="6">
    <location>
        <begin position="1"/>
        <end position="25"/>
    </location>
</feature>
<keyword evidence="3" id="KW-0472">Membrane</keyword>
<evidence type="ECO:0000313" key="8">
    <source>
        <dbReference type="EMBL" id="AXK81174.1"/>
    </source>
</evidence>
<gene>
    <name evidence="8" type="ORF">DW352_11995</name>
</gene>
<proteinExistence type="inferred from homology"/>
<sequence length="562" mass="60733">MAVSYGRLFVGGVLLATLSCAHAQAADLERQAFKAPPLVVWNWTGLYAGAHAGATFGAADISSPYGPSIFGDQIRTPGLLLGGQVGYNWQPAGSPWVFGIEGELSWLDADGSGNCFAPNGEFTSSTCTARPQYTGTLTGRIGYALGPTGRTLLYGKGGAAFLHNRVDVTTNENFAETSAATHSSNTVWGWTVGAGIEQALSPAWSLKLEYDYRRFADFTMATPQTVTTAEDGTVTPVPASSTSIRQSTHTVKLGLNYRFGADANAAWGPGEQAMAAVTPTGDWNFEIGGRYWYSSGRFQKDVPSEHKTSTVLASRLTYANVTGHSGEIFARLDTPWLVFVKGFAGLGRITDGHMNDEDWAVKNPDTNLSGAYSNTFSNLVATNMNYQTIDIGLNLLSGPGYKVGPLVGYNRVYERYASSDCVQFATTASGICGPNVGYGPLITETDTWQSLRLGLAGDVWVTPRWRISADIAWLPYVSFTGQDNHWRQSLVAQESGTGRGVQMEAIVSYFVTPQFSVGVGARYWSMWTTAGSDIYDGTLTDRSDTYRYERFGGLFQASYKFN</sequence>
<accession>A0A345ZW77</accession>
<dbReference type="KEGG" id="ptaw:DW352_11995"/>
<dbReference type="InterPro" id="IPR053724">
    <property type="entry name" value="OMP_A26_sf"/>
</dbReference>
<comment type="similarity">
    <text evidence="5">Belongs to the Omp25/RopB family.</text>
</comment>
<dbReference type="InterPro" id="IPR027385">
    <property type="entry name" value="Beta-barrel_OMP"/>
</dbReference>
<keyword evidence="2 6" id="KW-0732">Signal</keyword>
<dbReference type="AlphaFoldDB" id="A0A345ZW77"/>
<dbReference type="RefSeq" id="WP_115691533.1">
    <property type="nucleotide sequence ID" value="NZ_CP031417.1"/>
</dbReference>
<keyword evidence="4" id="KW-0998">Cell outer membrane</keyword>
<dbReference type="GO" id="GO:0004190">
    <property type="term" value="F:aspartic-type endopeptidase activity"/>
    <property type="evidence" value="ECO:0007669"/>
    <property type="project" value="InterPro"/>
</dbReference>
<evidence type="ECO:0000256" key="5">
    <source>
        <dbReference type="ARBA" id="ARBA00038306"/>
    </source>
</evidence>
<dbReference type="Proteomes" id="UP000254889">
    <property type="component" value="Chromosome"/>
</dbReference>
<dbReference type="InterPro" id="IPR051692">
    <property type="entry name" value="OMP-like"/>
</dbReference>
<evidence type="ECO:0000256" key="1">
    <source>
        <dbReference type="ARBA" id="ARBA00004442"/>
    </source>
</evidence>
<dbReference type="InterPro" id="IPR011250">
    <property type="entry name" value="OMP/PagP_B-barrel"/>
</dbReference>